<gene>
    <name evidence="2" type="ORF">HGO97_012355</name>
</gene>
<comment type="caution">
    <text evidence="2">The sequence shown here is derived from an EMBL/GenBank/DDBJ whole genome shotgun (WGS) entry which is preliminary data.</text>
</comment>
<protein>
    <submittedName>
        <fullName evidence="2">Uncharacterized protein</fullName>
    </submittedName>
</protein>
<keyword evidence="1" id="KW-1133">Transmembrane helix</keyword>
<keyword evidence="1" id="KW-0472">Membrane</keyword>
<dbReference type="EMBL" id="JABACJ020000011">
    <property type="protein sequence ID" value="MBU3876595.1"/>
    <property type="molecule type" value="Genomic_DNA"/>
</dbReference>
<feature type="transmembrane region" description="Helical" evidence="1">
    <location>
        <begin position="104"/>
        <end position="124"/>
    </location>
</feature>
<sequence length="145" mass="16173">MRDKKKAFTIVYIQFLISAVSVWMVLGAFDAEGKLNPLGYTAGVLFWLGILGGVVSYILFFRKAYKGPNVLKFFSNKPAMAADVVLIISLAATIFLANRRNVNQIAVMMFIFLLVLSLYSHFLLNGKIFTAILIENKKGKGDSRE</sequence>
<dbReference type="RefSeq" id="WP_216242073.1">
    <property type="nucleotide sequence ID" value="NZ_JABACJ020000011.1"/>
</dbReference>
<keyword evidence="3" id="KW-1185">Reference proteome</keyword>
<feature type="transmembrane region" description="Helical" evidence="1">
    <location>
        <begin position="38"/>
        <end position="60"/>
    </location>
</feature>
<proteinExistence type="predicted"/>
<evidence type="ECO:0000313" key="3">
    <source>
        <dbReference type="Proteomes" id="UP000723714"/>
    </source>
</evidence>
<evidence type="ECO:0000256" key="1">
    <source>
        <dbReference type="SAM" id="Phobius"/>
    </source>
</evidence>
<reference evidence="2 3" key="1">
    <citation type="submission" date="2021-06" db="EMBL/GenBank/DDBJ databases">
        <title>Faecalicatena sp. nov. isolated from porcine feces.</title>
        <authorList>
            <person name="Oh B.S."/>
            <person name="Lee J.H."/>
        </authorList>
    </citation>
    <scope>NUCLEOTIDE SEQUENCE [LARGE SCALE GENOMIC DNA]</scope>
    <source>
        <strain evidence="2 3">AGMB00832</strain>
    </source>
</reference>
<dbReference type="Proteomes" id="UP000723714">
    <property type="component" value="Unassembled WGS sequence"/>
</dbReference>
<keyword evidence="1" id="KW-0812">Transmembrane</keyword>
<feature type="transmembrane region" description="Helical" evidence="1">
    <location>
        <begin position="80"/>
        <end position="98"/>
    </location>
</feature>
<evidence type="ECO:0000313" key="2">
    <source>
        <dbReference type="EMBL" id="MBU3876595.1"/>
    </source>
</evidence>
<accession>A0ABS6D5M7</accession>
<organism evidence="2 3">
    <name type="scientific">Faecalicatena faecalis</name>
    <dbReference type="NCBI Taxonomy" id="2726362"/>
    <lineage>
        <taxon>Bacteria</taxon>
        <taxon>Bacillati</taxon>
        <taxon>Bacillota</taxon>
        <taxon>Clostridia</taxon>
        <taxon>Lachnospirales</taxon>
        <taxon>Lachnospiraceae</taxon>
        <taxon>Faecalicatena</taxon>
    </lineage>
</organism>
<name>A0ABS6D5M7_9FIRM</name>
<feature type="transmembrane region" description="Helical" evidence="1">
    <location>
        <begin position="7"/>
        <end position="26"/>
    </location>
</feature>